<evidence type="ECO:0000256" key="4">
    <source>
        <dbReference type="ARBA" id="ARBA00023027"/>
    </source>
</evidence>
<feature type="region of interest" description="Disordered" evidence="6">
    <location>
        <begin position="169"/>
        <end position="211"/>
    </location>
</feature>
<organism evidence="8 9">
    <name type="scientific">Methylobacterium planeticum</name>
    <dbReference type="NCBI Taxonomy" id="2615211"/>
    <lineage>
        <taxon>Bacteria</taxon>
        <taxon>Pseudomonadati</taxon>
        <taxon>Pseudomonadota</taxon>
        <taxon>Alphaproteobacteria</taxon>
        <taxon>Hyphomicrobiales</taxon>
        <taxon>Methylobacteriaceae</taxon>
        <taxon>Methylobacterium</taxon>
    </lineage>
</organism>
<dbReference type="RefSeq" id="WP_150964602.1">
    <property type="nucleotide sequence ID" value="NZ_VZZJ01000013.1"/>
</dbReference>
<evidence type="ECO:0000256" key="5">
    <source>
        <dbReference type="HAMAP-Rule" id="MF_00833"/>
    </source>
</evidence>
<dbReference type="PANTHER" id="PTHR30466">
    <property type="entry name" value="FLAVIN REDUCTASE"/>
    <property type="match status" value="1"/>
</dbReference>
<evidence type="ECO:0000256" key="3">
    <source>
        <dbReference type="ARBA" id="ARBA00023002"/>
    </source>
</evidence>
<dbReference type="GO" id="GO:0042602">
    <property type="term" value="F:riboflavin reductase (NADPH) activity"/>
    <property type="evidence" value="ECO:0007669"/>
    <property type="project" value="UniProtKB-UniRule"/>
</dbReference>
<dbReference type="GO" id="GO:0019740">
    <property type="term" value="P:nitrogen utilization"/>
    <property type="evidence" value="ECO:0007669"/>
    <property type="project" value="UniProtKB-UniRule"/>
</dbReference>
<keyword evidence="2 5" id="KW-0288">FMN</keyword>
<keyword evidence="9" id="KW-1185">Reference proteome</keyword>
<proteinExistence type="inferred from homology"/>
<dbReference type="Pfam" id="PF01613">
    <property type="entry name" value="Flavin_Reduct"/>
    <property type="match status" value="1"/>
</dbReference>
<protein>
    <recommendedName>
        <fullName evidence="5">FMN reductase (NADH) RutF</fullName>
        <ecNumber evidence="5">1.5.1.42</ecNumber>
    </recommendedName>
    <alternativeName>
        <fullName evidence="5">FMN reductase</fullName>
    </alternativeName>
    <alternativeName>
        <fullName evidence="5">NADH-flavin reductase RutF</fullName>
    </alternativeName>
    <alternativeName>
        <fullName evidence="5">NADH:flavin oxidoreductase</fullName>
    </alternativeName>
</protein>
<evidence type="ECO:0000313" key="8">
    <source>
        <dbReference type="EMBL" id="KAB1072410.1"/>
    </source>
</evidence>
<comment type="similarity">
    <text evidence="5">Belongs to the non-flavoprotein flavin reductase family. RutF subfamily.</text>
</comment>
<reference evidence="8 9" key="1">
    <citation type="submission" date="2019-09" db="EMBL/GenBank/DDBJ databases">
        <title>YIM 132548 draft genome.</title>
        <authorList>
            <person name="Jiang L."/>
        </authorList>
    </citation>
    <scope>NUCLEOTIDE SEQUENCE [LARGE SCALE GENOMIC DNA]</scope>
    <source>
        <strain evidence="8 9">YIM 132548</strain>
    </source>
</reference>
<evidence type="ECO:0000259" key="7">
    <source>
        <dbReference type="SMART" id="SM00903"/>
    </source>
</evidence>
<evidence type="ECO:0000256" key="1">
    <source>
        <dbReference type="ARBA" id="ARBA00022630"/>
    </source>
</evidence>
<dbReference type="GO" id="GO:0010181">
    <property type="term" value="F:FMN binding"/>
    <property type="evidence" value="ECO:0007669"/>
    <property type="project" value="InterPro"/>
</dbReference>
<dbReference type="PANTHER" id="PTHR30466:SF1">
    <property type="entry name" value="FMN REDUCTASE (NADH) RUTF"/>
    <property type="match status" value="1"/>
</dbReference>
<comment type="function">
    <text evidence="5">Catalyzes the reduction of FMN to FMNH2 which is used to reduce pyrimidine by RutA via the Rut pathway.</text>
</comment>
<gene>
    <name evidence="5" type="primary">rutF</name>
    <name evidence="8" type="ORF">F6X51_15560</name>
</gene>
<dbReference type="InterPro" id="IPR002563">
    <property type="entry name" value="Flavin_Rdtase-like_dom"/>
</dbReference>
<dbReference type="HAMAP" id="MF_00833">
    <property type="entry name" value="RutF"/>
    <property type="match status" value="1"/>
</dbReference>
<comment type="catalytic activity">
    <reaction evidence="5">
        <text>FMNH2 + NAD(+) = FMN + NADH + 2 H(+)</text>
        <dbReference type="Rhea" id="RHEA:21620"/>
        <dbReference type="ChEBI" id="CHEBI:15378"/>
        <dbReference type="ChEBI" id="CHEBI:57540"/>
        <dbReference type="ChEBI" id="CHEBI:57618"/>
        <dbReference type="ChEBI" id="CHEBI:57945"/>
        <dbReference type="ChEBI" id="CHEBI:58210"/>
        <dbReference type="EC" id="1.5.1.42"/>
    </reaction>
</comment>
<evidence type="ECO:0000256" key="2">
    <source>
        <dbReference type="ARBA" id="ARBA00022643"/>
    </source>
</evidence>
<dbReference type="GO" id="GO:0052874">
    <property type="term" value="F:FMN reductase (NADH) activity"/>
    <property type="evidence" value="ECO:0007669"/>
    <property type="project" value="UniProtKB-EC"/>
</dbReference>
<keyword evidence="1 5" id="KW-0285">Flavoprotein</keyword>
<evidence type="ECO:0000313" key="9">
    <source>
        <dbReference type="Proteomes" id="UP000441523"/>
    </source>
</evidence>
<evidence type="ECO:0000256" key="6">
    <source>
        <dbReference type="SAM" id="MobiDB-lite"/>
    </source>
</evidence>
<dbReference type="EC" id="1.5.1.42" evidence="5"/>
<keyword evidence="4 5" id="KW-0520">NAD</keyword>
<comment type="caution">
    <text evidence="8">The sequence shown here is derived from an EMBL/GenBank/DDBJ whole genome shotgun (WGS) entry which is preliminary data.</text>
</comment>
<dbReference type="InterPro" id="IPR012349">
    <property type="entry name" value="Split_barrel_FMN-bd"/>
</dbReference>
<dbReference type="EMBL" id="VZZJ01000013">
    <property type="protein sequence ID" value="KAB1072410.1"/>
    <property type="molecule type" value="Genomic_DNA"/>
</dbReference>
<keyword evidence="3 5" id="KW-0560">Oxidoreductase</keyword>
<dbReference type="AlphaFoldDB" id="A0A6N6MQP4"/>
<dbReference type="SMART" id="SM00903">
    <property type="entry name" value="Flavin_Reduct"/>
    <property type="match status" value="1"/>
</dbReference>
<accession>A0A6N6MQP4</accession>
<feature type="domain" description="Flavin reductase like" evidence="7">
    <location>
        <begin position="19"/>
        <end position="164"/>
    </location>
</feature>
<dbReference type="SUPFAM" id="SSF50475">
    <property type="entry name" value="FMN-binding split barrel"/>
    <property type="match status" value="1"/>
</dbReference>
<dbReference type="Proteomes" id="UP000441523">
    <property type="component" value="Unassembled WGS sequence"/>
</dbReference>
<dbReference type="GO" id="GO:0006212">
    <property type="term" value="P:uracil catabolic process"/>
    <property type="evidence" value="ECO:0007669"/>
    <property type="project" value="UniProtKB-UniRule"/>
</dbReference>
<sequence>MRDTADATPVAAEAYRAAMARLVSAVHLVTTDGPGGRAGFTASAVCSVSDTPPTLLVCLNRASSAYPAFARNDRLCVNTLAADQQGVAAAFGGRTPMGARFAAAAWRPDAAGVPVLDRALAAFSCRIVRRVSAGTHDVLFCEVAGLADPGGGDALVYADRRYHALARAAEPALAQPESGAPGTAEARRAGRNEGAPARLGASPRRPALTRA</sequence>
<name>A0A6N6MQP4_9HYPH</name>
<dbReference type="InterPro" id="IPR050268">
    <property type="entry name" value="NADH-dep_flavin_reductase"/>
</dbReference>
<dbReference type="Gene3D" id="2.30.110.10">
    <property type="entry name" value="Electron Transport, Fmn-binding Protein, Chain A"/>
    <property type="match status" value="1"/>
</dbReference>
<dbReference type="InterPro" id="IPR019917">
    <property type="entry name" value="RutF"/>
</dbReference>